<organism evidence="2 3">
    <name type="scientific">Mycoplana dimorpha</name>
    <dbReference type="NCBI Taxonomy" id="28320"/>
    <lineage>
        <taxon>Bacteria</taxon>
        <taxon>Pseudomonadati</taxon>
        <taxon>Pseudomonadota</taxon>
        <taxon>Alphaproteobacteria</taxon>
        <taxon>Hyphomicrobiales</taxon>
        <taxon>Rhizobiaceae</taxon>
        <taxon>Mycoplana</taxon>
    </lineage>
</organism>
<accession>A0A2T5B818</accession>
<dbReference type="InterPro" id="IPR027417">
    <property type="entry name" value="P-loop_NTPase"/>
</dbReference>
<dbReference type="EMBL" id="PZZZ01000004">
    <property type="protein sequence ID" value="PTM95074.1"/>
    <property type="molecule type" value="Genomic_DNA"/>
</dbReference>
<dbReference type="Gene3D" id="3.40.50.300">
    <property type="entry name" value="P-loop containing nucleotide triphosphate hydrolases"/>
    <property type="match status" value="1"/>
</dbReference>
<dbReference type="NCBIfam" id="NF033453">
    <property type="entry name" value="BREX_3_BrxF"/>
    <property type="match status" value="1"/>
</dbReference>
<dbReference type="SMART" id="SM00382">
    <property type="entry name" value="AAA"/>
    <property type="match status" value="1"/>
</dbReference>
<dbReference type="InterPro" id="IPR048067">
    <property type="entry name" value="BREX_3_BrxF"/>
</dbReference>
<dbReference type="AlphaFoldDB" id="A0A2T5B818"/>
<name>A0A2T5B818_MYCDI</name>
<dbReference type="InterPro" id="IPR003593">
    <property type="entry name" value="AAA+_ATPase"/>
</dbReference>
<evidence type="ECO:0000313" key="2">
    <source>
        <dbReference type="EMBL" id="PTM95074.1"/>
    </source>
</evidence>
<dbReference type="OrthoDB" id="7503064at2"/>
<protein>
    <recommendedName>
        <fullName evidence="1">AAA+ ATPase domain-containing protein</fullName>
    </recommendedName>
</protein>
<dbReference type="Proteomes" id="UP000241247">
    <property type="component" value="Unassembled WGS sequence"/>
</dbReference>
<sequence length="152" mass="16744">MIEKLDQLVEDIAGLNSKLILLIGPPRSGKSNLLGKLAERRQARVLSVGAALGRELLTVPGTRRHLQAADRLKELADGCASQGLLLLDNIELLFDRTLQLSPLDLLKRHAHARRVVAVWPGELQEGRLSYATTGHPEHQDYGIDGLVPFKIH</sequence>
<proteinExistence type="predicted"/>
<feature type="domain" description="AAA+ ATPase" evidence="1">
    <location>
        <begin position="16"/>
        <end position="152"/>
    </location>
</feature>
<evidence type="ECO:0000313" key="3">
    <source>
        <dbReference type="Proteomes" id="UP000241247"/>
    </source>
</evidence>
<reference evidence="2 3" key="1">
    <citation type="submission" date="2018-04" db="EMBL/GenBank/DDBJ databases">
        <title>Genomic Encyclopedia of Type Strains, Phase IV (KMG-IV): sequencing the most valuable type-strain genomes for metagenomic binning, comparative biology and taxonomic classification.</title>
        <authorList>
            <person name="Goeker M."/>
        </authorList>
    </citation>
    <scope>NUCLEOTIDE SEQUENCE [LARGE SCALE GENOMIC DNA]</scope>
    <source>
        <strain evidence="2 3">DSM 7138</strain>
    </source>
</reference>
<comment type="caution">
    <text evidence="2">The sequence shown here is derived from an EMBL/GenBank/DDBJ whole genome shotgun (WGS) entry which is preliminary data.</text>
</comment>
<dbReference type="RefSeq" id="WP_108002826.1">
    <property type="nucleotide sequence ID" value="NZ_JBHEEX010000013.1"/>
</dbReference>
<keyword evidence="3" id="KW-1185">Reference proteome</keyword>
<gene>
    <name evidence="2" type="ORF">C7449_104137</name>
</gene>
<dbReference type="SUPFAM" id="SSF52540">
    <property type="entry name" value="P-loop containing nucleoside triphosphate hydrolases"/>
    <property type="match status" value="1"/>
</dbReference>
<evidence type="ECO:0000259" key="1">
    <source>
        <dbReference type="SMART" id="SM00382"/>
    </source>
</evidence>